<gene>
    <name evidence="2" type="ORF">DES53_109157</name>
</gene>
<dbReference type="SUPFAM" id="SSF52540">
    <property type="entry name" value="P-loop containing nucleoside triphosphate hydrolases"/>
    <property type="match status" value="1"/>
</dbReference>
<dbReference type="EMBL" id="QNRR01000009">
    <property type="protein sequence ID" value="RBP39730.1"/>
    <property type="molecule type" value="Genomic_DNA"/>
</dbReference>
<dbReference type="Pfam" id="PF00685">
    <property type="entry name" value="Sulfotransfer_1"/>
    <property type="match status" value="1"/>
</dbReference>
<sequence>MPSASRNPAAVFHLTHAKAGSQWVYQVLDALFPHRIVHPQAMTGQYLDGSLREDGIYPTVYATREEFEAGQVPAHHRKFFVIRDLRDTLVSLYFSLKHSHPSRSYDIVSLVRTDMGGMTDEQGMEFLLSTYLERIAQTQLSWLDGDAPIYRYEDGLRDPIGFFGRMLDHSELRVSNAMLRNVIDSMSFEKRSGRLRGEEDRNSHYRLGVSGDWQNHLQGTLLEKFLARYGHVLVKTGYEKAEALPSTCHVQGGKELQGRTEHVMPELPEETVAILRAYRCKDHDWFQRQWQQAGPARPENSLQQDTLITGTGWYPVEEQEGRPFCWVADEAELTVRRPSGGMTRLHLEVEPGPSIGSLPAKLSVLDQNGQSITAEEMVPARQWITLDLSACVGDTGEDWNLVLKVEGAGAAVTGDARTMSYRVFRFGWAPTLGARQDAWGMEGPV</sequence>
<comment type="caution">
    <text evidence="2">The sequence shown here is derived from an EMBL/GenBank/DDBJ whole genome shotgun (WGS) entry which is preliminary data.</text>
</comment>
<keyword evidence="2" id="KW-0808">Transferase</keyword>
<evidence type="ECO:0000313" key="2">
    <source>
        <dbReference type="EMBL" id="RBP39730.1"/>
    </source>
</evidence>
<accession>A0A366HCM7</accession>
<dbReference type="Gene3D" id="3.40.50.300">
    <property type="entry name" value="P-loop containing nucleotide triphosphate hydrolases"/>
    <property type="match status" value="1"/>
</dbReference>
<proteinExistence type="predicted"/>
<organism evidence="2 3">
    <name type="scientific">Roseimicrobium gellanilyticum</name>
    <dbReference type="NCBI Taxonomy" id="748857"/>
    <lineage>
        <taxon>Bacteria</taxon>
        <taxon>Pseudomonadati</taxon>
        <taxon>Verrucomicrobiota</taxon>
        <taxon>Verrucomicrobiia</taxon>
        <taxon>Verrucomicrobiales</taxon>
        <taxon>Verrucomicrobiaceae</taxon>
        <taxon>Roseimicrobium</taxon>
    </lineage>
</organism>
<dbReference type="RefSeq" id="WP_113960621.1">
    <property type="nucleotide sequence ID" value="NZ_QNRR01000009.1"/>
</dbReference>
<protein>
    <submittedName>
        <fullName evidence="2">Sulfotransferase domain-containing protein</fullName>
    </submittedName>
</protein>
<dbReference type="GO" id="GO:0008146">
    <property type="term" value="F:sulfotransferase activity"/>
    <property type="evidence" value="ECO:0007669"/>
    <property type="project" value="InterPro"/>
</dbReference>
<dbReference type="AlphaFoldDB" id="A0A366HCM7"/>
<dbReference type="OrthoDB" id="8446141at2"/>
<reference evidence="2 3" key="1">
    <citation type="submission" date="2018-06" db="EMBL/GenBank/DDBJ databases">
        <title>Genomic Encyclopedia of Type Strains, Phase IV (KMG-IV): sequencing the most valuable type-strain genomes for metagenomic binning, comparative biology and taxonomic classification.</title>
        <authorList>
            <person name="Goeker M."/>
        </authorList>
    </citation>
    <scope>NUCLEOTIDE SEQUENCE [LARGE SCALE GENOMIC DNA]</scope>
    <source>
        <strain evidence="2 3">DSM 25532</strain>
    </source>
</reference>
<evidence type="ECO:0000259" key="1">
    <source>
        <dbReference type="Pfam" id="PF00685"/>
    </source>
</evidence>
<feature type="domain" description="Sulfotransferase" evidence="1">
    <location>
        <begin position="81"/>
        <end position="233"/>
    </location>
</feature>
<evidence type="ECO:0000313" key="3">
    <source>
        <dbReference type="Proteomes" id="UP000253426"/>
    </source>
</evidence>
<keyword evidence="3" id="KW-1185">Reference proteome</keyword>
<dbReference type="InterPro" id="IPR027417">
    <property type="entry name" value="P-loop_NTPase"/>
</dbReference>
<dbReference type="Proteomes" id="UP000253426">
    <property type="component" value="Unassembled WGS sequence"/>
</dbReference>
<dbReference type="InterPro" id="IPR000863">
    <property type="entry name" value="Sulfotransferase_dom"/>
</dbReference>
<name>A0A366HCM7_9BACT</name>